<keyword evidence="3" id="KW-1003">Cell membrane</keyword>
<comment type="caution">
    <text evidence="8">The sequence shown here is derived from an EMBL/GenBank/DDBJ whole genome shotgun (WGS) entry which is preliminary data.</text>
</comment>
<feature type="transmembrane region" description="Helical" evidence="7">
    <location>
        <begin position="321"/>
        <end position="344"/>
    </location>
</feature>
<reference evidence="8 9" key="1">
    <citation type="submission" date="2021-08" db="EMBL/GenBank/DDBJ databases">
        <title>Caldovatus sediminis gen. nov., sp. nov., a moderately thermophilic bacterium isolated from a hot spring.</title>
        <authorList>
            <person name="Hu C.-J."/>
            <person name="Li W.-J."/>
            <person name="Xian W.-D."/>
        </authorList>
    </citation>
    <scope>NUCLEOTIDE SEQUENCE [LARGE SCALE GENOMIC DNA]</scope>
    <source>
        <strain evidence="8 9">SYSU G05006</strain>
    </source>
</reference>
<keyword evidence="6 7" id="KW-0472">Membrane</keyword>
<dbReference type="PANTHER" id="PTHR23513:SF11">
    <property type="entry name" value="STAPHYLOFERRIN A TRANSPORTER"/>
    <property type="match status" value="1"/>
</dbReference>
<dbReference type="InterPro" id="IPR010290">
    <property type="entry name" value="TM_effector"/>
</dbReference>
<keyword evidence="5 7" id="KW-1133">Transmembrane helix</keyword>
<evidence type="ECO:0000256" key="5">
    <source>
        <dbReference type="ARBA" id="ARBA00022989"/>
    </source>
</evidence>
<feature type="transmembrane region" description="Helical" evidence="7">
    <location>
        <begin position="261"/>
        <end position="286"/>
    </location>
</feature>
<feature type="transmembrane region" description="Helical" evidence="7">
    <location>
        <begin position="356"/>
        <end position="378"/>
    </location>
</feature>
<dbReference type="CDD" id="cd06173">
    <property type="entry name" value="MFS_MefA_like"/>
    <property type="match status" value="1"/>
</dbReference>
<evidence type="ECO:0000313" key="9">
    <source>
        <dbReference type="Proteomes" id="UP001519924"/>
    </source>
</evidence>
<feature type="transmembrane region" description="Helical" evidence="7">
    <location>
        <begin position="298"/>
        <end position="315"/>
    </location>
</feature>
<evidence type="ECO:0000256" key="3">
    <source>
        <dbReference type="ARBA" id="ARBA00022475"/>
    </source>
</evidence>
<dbReference type="SUPFAM" id="SSF103473">
    <property type="entry name" value="MFS general substrate transporter"/>
    <property type="match status" value="1"/>
</dbReference>
<dbReference type="RefSeq" id="WP_220116101.1">
    <property type="nucleotide sequence ID" value="NZ_JAHZUY010000005.1"/>
</dbReference>
<sequence length="426" mass="43315">MAALGSAPRFAALTRALSHRNARIFFAASLLSWTGLWLHRVAVIWLAWELTGSASWVGLVAFCDLIPAVVVSPLAGAIADRVDRMRLTMATQLGIATQAASLGLLAATGHLGIAALLALEVVGGTAQSFAQPARQTLVPAIVPPADLPAAVALNSLCFNVARFVGPAVAGPLIALYGPAPAVLLNACAYVVATFTMPLLSVAQTERRGHAGRGSLLGDVAAGLRYAARHPGLGPILALAAAAALLVRGVQEILPPYVERLFGMGVQGLAVLTGAFGIGALVAGVLLAARGRLAGTTRLSNLAIAGQGLALTGFVATGWFPLGVLCAGLLGAVSSMHGIAVQTLVQSASDPAMRGRILSLWGLIVRVFPALGALVLGLLGEAFGLRWPTMAAGLLAIAVFALGMMRLPRMAAALEDGSSPRAAGDGK</sequence>
<dbReference type="PANTHER" id="PTHR23513">
    <property type="entry name" value="INTEGRAL MEMBRANE EFFLUX PROTEIN-RELATED"/>
    <property type="match status" value="1"/>
</dbReference>
<evidence type="ECO:0000313" key="8">
    <source>
        <dbReference type="EMBL" id="MBW8268596.1"/>
    </source>
</evidence>
<name>A0ABS7F1B4_9PROT</name>
<proteinExistence type="predicted"/>
<organism evidence="8 9">
    <name type="scientific">Caldovatus aquaticus</name>
    <dbReference type="NCBI Taxonomy" id="2865671"/>
    <lineage>
        <taxon>Bacteria</taxon>
        <taxon>Pseudomonadati</taxon>
        <taxon>Pseudomonadota</taxon>
        <taxon>Alphaproteobacteria</taxon>
        <taxon>Acetobacterales</taxon>
        <taxon>Roseomonadaceae</taxon>
        <taxon>Caldovatus</taxon>
    </lineage>
</organism>
<evidence type="ECO:0000256" key="1">
    <source>
        <dbReference type="ARBA" id="ARBA00004651"/>
    </source>
</evidence>
<dbReference type="Pfam" id="PF05977">
    <property type="entry name" value="MFS_3"/>
    <property type="match status" value="1"/>
</dbReference>
<protein>
    <submittedName>
        <fullName evidence="8">MFS transporter</fullName>
    </submittedName>
</protein>
<feature type="transmembrane region" description="Helical" evidence="7">
    <location>
        <begin position="24"/>
        <end position="48"/>
    </location>
</feature>
<feature type="transmembrane region" description="Helical" evidence="7">
    <location>
        <begin position="231"/>
        <end position="249"/>
    </location>
</feature>
<gene>
    <name evidence="8" type="ORF">K1J50_03765</name>
</gene>
<dbReference type="InterPro" id="IPR036259">
    <property type="entry name" value="MFS_trans_sf"/>
</dbReference>
<dbReference type="EMBL" id="JAHZUY010000005">
    <property type="protein sequence ID" value="MBW8268596.1"/>
    <property type="molecule type" value="Genomic_DNA"/>
</dbReference>
<feature type="transmembrane region" description="Helical" evidence="7">
    <location>
        <begin position="384"/>
        <end position="404"/>
    </location>
</feature>
<evidence type="ECO:0000256" key="7">
    <source>
        <dbReference type="SAM" id="Phobius"/>
    </source>
</evidence>
<accession>A0ABS7F1B4</accession>
<keyword evidence="4 7" id="KW-0812">Transmembrane</keyword>
<dbReference type="Gene3D" id="1.20.1250.20">
    <property type="entry name" value="MFS general substrate transporter like domains"/>
    <property type="match status" value="1"/>
</dbReference>
<keyword evidence="9" id="KW-1185">Reference proteome</keyword>
<feature type="transmembrane region" description="Helical" evidence="7">
    <location>
        <begin position="99"/>
        <end position="119"/>
    </location>
</feature>
<feature type="transmembrane region" description="Helical" evidence="7">
    <location>
        <begin position="54"/>
        <end position="78"/>
    </location>
</feature>
<evidence type="ECO:0000256" key="4">
    <source>
        <dbReference type="ARBA" id="ARBA00022692"/>
    </source>
</evidence>
<feature type="transmembrane region" description="Helical" evidence="7">
    <location>
        <begin position="181"/>
        <end position="202"/>
    </location>
</feature>
<comment type="subcellular location">
    <subcellularLocation>
        <location evidence="1">Cell membrane</location>
        <topology evidence="1">Multi-pass membrane protein</topology>
    </subcellularLocation>
</comment>
<keyword evidence="2" id="KW-0813">Transport</keyword>
<dbReference type="Proteomes" id="UP001519924">
    <property type="component" value="Unassembled WGS sequence"/>
</dbReference>
<evidence type="ECO:0000256" key="6">
    <source>
        <dbReference type="ARBA" id="ARBA00023136"/>
    </source>
</evidence>
<evidence type="ECO:0000256" key="2">
    <source>
        <dbReference type="ARBA" id="ARBA00022448"/>
    </source>
</evidence>